<dbReference type="InterPro" id="IPR029058">
    <property type="entry name" value="AB_hydrolase_fold"/>
</dbReference>
<organism evidence="2 3">
    <name type="scientific">Chloroflexus aggregans</name>
    <dbReference type="NCBI Taxonomy" id="152260"/>
    <lineage>
        <taxon>Bacteria</taxon>
        <taxon>Bacillati</taxon>
        <taxon>Chloroflexota</taxon>
        <taxon>Chloroflexia</taxon>
        <taxon>Chloroflexales</taxon>
        <taxon>Chloroflexineae</taxon>
        <taxon>Chloroflexaceae</taxon>
        <taxon>Chloroflexus</taxon>
    </lineage>
</organism>
<dbReference type="PRINTS" id="PR00111">
    <property type="entry name" value="ABHYDROLASE"/>
</dbReference>
<dbReference type="EMBL" id="PNIQ01000272">
    <property type="protein sequence ID" value="PMP84208.1"/>
    <property type="molecule type" value="Genomic_DNA"/>
</dbReference>
<dbReference type="InterPro" id="IPR000073">
    <property type="entry name" value="AB_hydrolase_1"/>
</dbReference>
<dbReference type="AlphaFoldDB" id="A0A2J6X9W1"/>
<dbReference type="GO" id="GO:0047372">
    <property type="term" value="F:monoacylglycerol lipase activity"/>
    <property type="evidence" value="ECO:0007669"/>
    <property type="project" value="TreeGrafter"/>
</dbReference>
<gene>
    <name evidence="2" type="ORF">C0184_04095</name>
</gene>
<dbReference type="InterPro" id="IPR000639">
    <property type="entry name" value="Epox_hydrolase-like"/>
</dbReference>
<dbReference type="Gene3D" id="3.40.50.1820">
    <property type="entry name" value="alpha/beta hydrolase"/>
    <property type="match status" value="1"/>
</dbReference>
<dbReference type="GO" id="GO:0046464">
    <property type="term" value="P:acylglycerol catabolic process"/>
    <property type="evidence" value="ECO:0007669"/>
    <property type="project" value="TreeGrafter"/>
</dbReference>
<dbReference type="PANTHER" id="PTHR43798:SF33">
    <property type="entry name" value="HYDROLASE, PUTATIVE (AFU_ORTHOLOGUE AFUA_2G14860)-RELATED"/>
    <property type="match status" value="1"/>
</dbReference>
<dbReference type="GO" id="GO:0016020">
    <property type="term" value="C:membrane"/>
    <property type="evidence" value="ECO:0007669"/>
    <property type="project" value="TreeGrafter"/>
</dbReference>
<keyword evidence="2" id="KW-0378">Hydrolase</keyword>
<feature type="domain" description="AB hydrolase-1" evidence="1">
    <location>
        <begin position="38"/>
        <end position="282"/>
    </location>
</feature>
<dbReference type="Proteomes" id="UP000243376">
    <property type="component" value="Unassembled WGS sequence"/>
</dbReference>
<sequence length="310" mass="35015">MKLHPTMDIPAHLVPYARRVALSHYDIFYYDAGSATAPILLLIHGLGDEADTWRSIIPQLARAYRVIAPDLPGFGRSSGPTAGYSLTFFARTMAEFIGKLGLQSVTLVGHSLGAMIAQRLSIGLPDVVQQQILVGGCLPIKRHFPRVEQWTLLLPGIGELVLAGMQRSQELAFLSLQPFYANLYALPAREQRFLRRRVWARIHHPIQRRATLSALRWLAIDAFFRCHRYLDLVSQYAIPTVLIAGEHDLIVDGEMIEATEVLLEQRALYIHLERCGHMPHQEQPDQIVHLIAELVPSPLHDEYQYLHSDS</sequence>
<dbReference type="Pfam" id="PF00561">
    <property type="entry name" value="Abhydrolase_1"/>
    <property type="match status" value="1"/>
</dbReference>
<dbReference type="SUPFAM" id="SSF53474">
    <property type="entry name" value="alpha/beta-Hydrolases"/>
    <property type="match status" value="1"/>
</dbReference>
<proteinExistence type="predicted"/>
<dbReference type="PRINTS" id="PR00412">
    <property type="entry name" value="EPOXHYDRLASE"/>
</dbReference>
<evidence type="ECO:0000313" key="3">
    <source>
        <dbReference type="Proteomes" id="UP000243376"/>
    </source>
</evidence>
<reference evidence="2 3" key="1">
    <citation type="submission" date="2018-01" db="EMBL/GenBank/DDBJ databases">
        <title>Metagenomic assembled genomes from two thermal pools in the Uzon Caldera, Kamchatka, Russia.</title>
        <authorList>
            <person name="Wilkins L."/>
            <person name="Ettinger C."/>
        </authorList>
    </citation>
    <scope>NUCLEOTIDE SEQUENCE [LARGE SCALE GENOMIC DNA]</scope>
    <source>
        <strain evidence="2">ZAV-02</strain>
    </source>
</reference>
<evidence type="ECO:0000259" key="1">
    <source>
        <dbReference type="Pfam" id="PF00561"/>
    </source>
</evidence>
<dbReference type="PANTHER" id="PTHR43798">
    <property type="entry name" value="MONOACYLGLYCEROL LIPASE"/>
    <property type="match status" value="1"/>
</dbReference>
<evidence type="ECO:0000313" key="2">
    <source>
        <dbReference type="EMBL" id="PMP84208.1"/>
    </source>
</evidence>
<dbReference type="InterPro" id="IPR050266">
    <property type="entry name" value="AB_hydrolase_sf"/>
</dbReference>
<name>A0A2J6X9W1_9CHLR</name>
<accession>A0A2J6X9W1</accession>
<protein>
    <submittedName>
        <fullName evidence="2">Alpha/beta hydrolase</fullName>
    </submittedName>
</protein>
<comment type="caution">
    <text evidence="2">The sequence shown here is derived from an EMBL/GenBank/DDBJ whole genome shotgun (WGS) entry which is preliminary data.</text>
</comment>